<evidence type="ECO:0000313" key="2">
    <source>
        <dbReference type="Proteomes" id="UP001187343"/>
    </source>
</evidence>
<sequence>MEAHGAGRSFSSALSARQPLTQTYISDHEYFSITELRVGPHPGLVLIAVPMEGYPKPEAIVSSSFLFLALPQEDGTLPSIPNILYLPRPRGDFASVIADSTRDRLHDLSQDSSLST</sequence>
<proteinExistence type="predicted"/>
<comment type="caution">
    <text evidence="1">The sequence shown here is derived from an EMBL/GenBank/DDBJ whole genome shotgun (WGS) entry which is preliminary data.</text>
</comment>
<protein>
    <submittedName>
        <fullName evidence="1">Uncharacterized protein</fullName>
    </submittedName>
</protein>
<keyword evidence="2" id="KW-1185">Reference proteome</keyword>
<gene>
    <name evidence="1" type="ORF">Q8A67_021267</name>
</gene>
<reference evidence="1" key="1">
    <citation type="submission" date="2023-08" db="EMBL/GenBank/DDBJ databases">
        <title>Chromosome-level Genome Assembly of mud carp (Cirrhinus molitorella).</title>
        <authorList>
            <person name="Liu H."/>
        </authorList>
    </citation>
    <scope>NUCLEOTIDE SEQUENCE</scope>
    <source>
        <strain evidence="1">Prfri</strain>
        <tissue evidence="1">Muscle</tissue>
    </source>
</reference>
<dbReference type="AlphaFoldDB" id="A0AA88P9G2"/>
<organism evidence="1 2">
    <name type="scientific">Cirrhinus molitorella</name>
    <name type="common">mud carp</name>
    <dbReference type="NCBI Taxonomy" id="172907"/>
    <lineage>
        <taxon>Eukaryota</taxon>
        <taxon>Metazoa</taxon>
        <taxon>Chordata</taxon>
        <taxon>Craniata</taxon>
        <taxon>Vertebrata</taxon>
        <taxon>Euteleostomi</taxon>
        <taxon>Actinopterygii</taxon>
        <taxon>Neopterygii</taxon>
        <taxon>Teleostei</taxon>
        <taxon>Ostariophysi</taxon>
        <taxon>Cypriniformes</taxon>
        <taxon>Cyprinidae</taxon>
        <taxon>Labeoninae</taxon>
        <taxon>Labeonini</taxon>
        <taxon>Cirrhinus</taxon>
    </lineage>
</organism>
<name>A0AA88P9G2_9TELE</name>
<dbReference type="EMBL" id="JAUYZG010000021">
    <property type="protein sequence ID" value="KAK2874114.1"/>
    <property type="molecule type" value="Genomic_DNA"/>
</dbReference>
<dbReference type="Proteomes" id="UP001187343">
    <property type="component" value="Unassembled WGS sequence"/>
</dbReference>
<evidence type="ECO:0000313" key="1">
    <source>
        <dbReference type="EMBL" id="KAK2874114.1"/>
    </source>
</evidence>
<accession>A0AA88P9G2</accession>